<feature type="domain" description="Glycosyltransferase subfamily 4-like N-terminal" evidence="2">
    <location>
        <begin position="408"/>
        <end position="598"/>
    </location>
</feature>
<dbReference type="AlphaFoldDB" id="A0A211Z0B4"/>
<dbReference type="PANTHER" id="PTHR12526">
    <property type="entry name" value="GLYCOSYLTRANSFERASE"/>
    <property type="match status" value="1"/>
</dbReference>
<dbReference type="GO" id="GO:0016757">
    <property type="term" value="F:glycosyltransferase activity"/>
    <property type="evidence" value="ECO:0007669"/>
    <property type="project" value="InterPro"/>
</dbReference>
<dbReference type="CDD" id="cd03801">
    <property type="entry name" value="GT4_PimA-like"/>
    <property type="match status" value="2"/>
</dbReference>
<organism evidence="3 4">
    <name type="scientific">Inquilinus limosus</name>
    <dbReference type="NCBI Taxonomy" id="171674"/>
    <lineage>
        <taxon>Bacteria</taxon>
        <taxon>Pseudomonadati</taxon>
        <taxon>Pseudomonadota</taxon>
        <taxon>Alphaproteobacteria</taxon>
        <taxon>Rhodospirillales</taxon>
        <taxon>Rhodospirillaceae</taxon>
        <taxon>Inquilinus</taxon>
    </lineage>
</organism>
<evidence type="ECO:0000259" key="1">
    <source>
        <dbReference type="Pfam" id="PF00534"/>
    </source>
</evidence>
<proteinExistence type="predicted"/>
<dbReference type="RefSeq" id="WP_088157051.1">
    <property type="nucleotide sequence ID" value="NZ_NHON01000127.1"/>
</dbReference>
<sequence>MKVAIVAPSSVPFTIGGAENLWLGLLSYINKETPHDAELIKIPSPERTFPELVSSYENFSFLDLSHFDLVISTKYPAWMIRHDNHVCYLQHRLRGLYDTYPRGRFDPLPDYGDVEVESLQRFMQKWRGRRDALPEFFGRIRAVIDRGGEALAFPGPFAREAVHWLDGIGLSRDAVKKFAAISETVVNRKDYFPADAAVETIHHPTSLECLHTGSYDYFFTCSRLDKPKRIDLIINAMRQANIHMQLKIAGTGPEEARLRDLAGNDSRIEFLGFVRDAELADLYAGARAVIFVPKDEDYGLITVEAMTCGKPVITTDDSGGPNELIESGRTGYSTKADPRELAKAMTMLARSPDLAVQMGMAAKQRISRITWKATVDPLLIPPAQSTPQKAHRPKLCVAVTFPIFPPRGGGQSRVFHLYRHLAQSYDVDVVCITNANDLPSDRLVAPGLREIRIPKSSAHRDAELALTRDVGGLPVTDMAMPRLAHLTPEYREALSASLAEAEVVIASHPYLFPLIREVSRQPIWYEAHNVEIDLKRAMLPDTATARALLADTERVERECCDAAKLIIVCARADQEVFERKFGVPGTKFVEVPNGVDLESVYFTGLKSRAANKGRLGIGDCFTVLFMGSRHQPNNDAVEEILRFAPQCPDMRFLLLGSVAGYFAGRAVPENVGFMGEVDDETKDVVLGAVDCAINPMMTGSGTNLKMLDYFASGIPVISTPHGARGIAVVDGVHLQLSRISQFPRALAQLKDEVGTAGLARRVAAARLLVEEQYGWSVIARNFLARIHAEGRGEGAEVSGRGVVGQGGL</sequence>
<evidence type="ECO:0000313" key="3">
    <source>
        <dbReference type="EMBL" id="OWJ58681.1"/>
    </source>
</evidence>
<evidence type="ECO:0000259" key="2">
    <source>
        <dbReference type="Pfam" id="PF13439"/>
    </source>
</evidence>
<dbReference type="SUPFAM" id="SSF53756">
    <property type="entry name" value="UDP-Glycosyltransferase/glycogen phosphorylase"/>
    <property type="match status" value="2"/>
</dbReference>
<accession>A0A211Z0B4</accession>
<dbReference type="Gene3D" id="3.40.50.2000">
    <property type="entry name" value="Glycogen Phosphorylase B"/>
    <property type="match status" value="3"/>
</dbReference>
<name>A0A211Z0B4_9PROT</name>
<evidence type="ECO:0000313" key="4">
    <source>
        <dbReference type="Proteomes" id="UP000196655"/>
    </source>
</evidence>
<keyword evidence="4" id="KW-1185">Reference proteome</keyword>
<dbReference type="Pfam" id="PF13439">
    <property type="entry name" value="Glyco_transf_4"/>
    <property type="match status" value="1"/>
</dbReference>
<dbReference type="Pfam" id="PF13692">
    <property type="entry name" value="Glyco_trans_1_4"/>
    <property type="match status" value="1"/>
</dbReference>
<evidence type="ECO:0008006" key="5">
    <source>
        <dbReference type="Google" id="ProtNLM"/>
    </source>
</evidence>
<dbReference type="PANTHER" id="PTHR12526:SF625">
    <property type="entry name" value="PHOSPHATIDYLINOSITOL GLYCAN-CLASS A"/>
    <property type="match status" value="1"/>
</dbReference>
<protein>
    <recommendedName>
        <fullName evidence="5">Glycosyltransferase</fullName>
    </recommendedName>
</protein>
<comment type="caution">
    <text evidence="3">The sequence shown here is derived from an EMBL/GenBank/DDBJ whole genome shotgun (WGS) entry which is preliminary data.</text>
</comment>
<dbReference type="InterPro" id="IPR028098">
    <property type="entry name" value="Glyco_trans_4-like_N"/>
</dbReference>
<dbReference type="Proteomes" id="UP000196655">
    <property type="component" value="Unassembled WGS sequence"/>
</dbReference>
<dbReference type="InterPro" id="IPR001296">
    <property type="entry name" value="Glyco_trans_1"/>
</dbReference>
<dbReference type="EMBL" id="NHON01000127">
    <property type="protein sequence ID" value="OWJ58681.1"/>
    <property type="molecule type" value="Genomic_DNA"/>
</dbReference>
<dbReference type="Pfam" id="PF00534">
    <property type="entry name" value="Glycos_transf_1"/>
    <property type="match status" value="1"/>
</dbReference>
<dbReference type="OrthoDB" id="529131at2"/>
<feature type="domain" description="Glycosyl transferase family 1" evidence="1">
    <location>
        <begin position="216"/>
        <end position="365"/>
    </location>
</feature>
<gene>
    <name evidence="3" type="ORF">BWR60_32965</name>
</gene>
<reference evidence="4" key="1">
    <citation type="submission" date="2017-05" db="EMBL/GenBank/DDBJ databases">
        <authorList>
            <person name="Macchi M."/>
            <person name="Festa S."/>
            <person name="Coppotelli B.M."/>
            <person name="Morelli I.S."/>
        </authorList>
    </citation>
    <scope>NUCLEOTIDE SEQUENCE [LARGE SCALE GENOMIC DNA]</scope>
    <source>
        <strain evidence="4">I</strain>
    </source>
</reference>